<keyword evidence="3 6" id="KW-0812">Transmembrane</keyword>
<dbReference type="PANTHER" id="PTHR42920">
    <property type="entry name" value="OS03G0707200 PROTEIN-RELATED"/>
    <property type="match status" value="1"/>
</dbReference>
<protein>
    <submittedName>
        <fullName evidence="9">EamA family transporter</fullName>
    </submittedName>
    <submittedName>
        <fullName evidence="8">Inner membrane transporter RhtA</fullName>
    </submittedName>
</protein>
<dbReference type="GeneID" id="66911342"/>
<evidence type="ECO:0000259" key="7">
    <source>
        <dbReference type="Pfam" id="PF00892"/>
    </source>
</evidence>
<name>A0A0U5FDZ5_XANCI</name>
<feature type="transmembrane region" description="Helical" evidence="6">
    <location>
        <begin position="152"/>
        <end position="170"/>
    </location>
</feature>
<feature type="transmembrane region" description="Helical" evidence="6">
    <location>
        <begin position="267"/>
        <end position="286"/>
    </location>
</feature>
<dbReference type="KEGG" id="xcn:J169_02388"/>
<feature type="transmembrane region" description="Helical" evidence="6">
    <location>
        <begin position="74"/>
        <end position="93"/>
    </location>
</feature>
<accession>A0A0U5FDZ5</accession>
<keyword evidence="4 6" id="KW-1133">Transmembrane helix</keyword>
<feature type="transmembrane region" description="Helical" evidence="6">
    <location>
        <begin position="45"/>
        <end position="62"/>
    </location>
</feature>
<dbReference type="RefSeq" id="WP_040107628.1">
    <property type="nucleotide sequence ID" value="NZ_CAVLHM010000041.1"/>
</dbReference>
<proteinExistence type="predicted"/>
<dbReference type="KEGG" id="xcm:J164_02377"/>
<sequence>MRTFESRFLRKSGPWTGVAAVLVSLIVQNIGAAFAKQLFSTVGAAGMTALRIGIAACLLIVMRRAWRRMPTGRHLPVLLVYGSMLGLMNVLIYQAFSRIPIGIAIAIEVLGPLSVVLCGARRPLDLAWLVAAGLGLWLLLPISTNSVSLDPVGIAFAAGAAGAWALYVVYGKQVARFPEMDAVAWGMALAAAITVPLGAWSAGSMLLVPSVLAIGLVVAVLSSAVPYTLEMWALRRLSTSLFGVLLGSSPAVAALAGYIILGETLSSVQWMAIASISIAVMGSTLTTGERD</sequence>
<evidence type="ECO:0000256" key="6">
    <source>
        <dbReference type="SAM" id="Phobius"/>
    </source>
</evidence>
<comment type="subcellular location">
    <subcellularLocation>
        <location evidence="1">Cell membrane</location>
        <topology evidence="1">Multi-pass membrane protein</topology>
    </subcellularLocation>
</comment>
<dbReference type="EMBL" id="CCXZ01000139">
    <property type="protein sequence ID" value="CEG16583.1"/>
    <property type="molecule type" value="Genomic_DNA"/>
</dbReference>
<feature type="domain" description="EamA" evidence="7">
    <location>
        <begin position="153"/>
        <end position="282"/>
    </location>
</feature>
<dbReference type="KEGG" id="xcf:J172_02382"/>
<organism evidence="8 10">
    <name type="scientific">Xanthomonas citri pv. citri</name>
    <dbReference type="NCBI Taxonomy" id="611301"/>
    <lineage>
        <taxon>Bacteria</taxon>
        <taxon>Pseudomonadati</taxon>
        <taxon>Pseudomonadota</taxon>
        <taxon>Gammaproteobacteria</taxon>
        <taxon>Lysobacterales</taxon>
        <taxon>Lysobacteraceae</taxon>
        <taxon>Xanthomonas</taxon>
    </lineage>
</organism>
<dbReference type="EMBL" id="JAABFR010002228">
    <property type="protein sequence ID" value="MBD4339504.1"/>
    <property type="molecule type" value="Genomic_DNA"/>
</dbReference>
<keyword evidence="5 6" id="KW-0472">Membrane</keyword>
<dbReference type="KEGG" id="xcu:J159_02379"/>
<evidence type="ECO:0000313" key="10">
    <source>
        <dbReference type="Proteomes" id="UP000052230"/>
    </source>
</evidence>
<dbReference type="InterPro" id="IPR051258">
    <property type="entry name" value="Diverse_Substrate_Transporter"/>
</dbReference>
<dbReference type="GO" id="GO:0005886">
    <property type="term" value="C:plasma membrane"/>
    <property type="evidence" value="ECO:0007669"/>
    <property type="project" value="UniProtKB-SubCell"/>
</dbReference>
<feature type="transmembrane region" description="Helical" evidence="6">
    <location>
        <begin position="126"/>
        <end position="146"/>
    </location>
</feature>
<comment type="caution">
    <text evidence="8">The sequence shown here is derived from an EMBL/GenBank/DDBJ whole genome shotgun (WGS) entry which is preliminary data.</text>
</comment>
<keyword evidence="10" id="KW-1185">Reference proteome</keyword>
<reference evidence="8 10" key="1">
    <citation type="submission" date="2014-09" db="EMBL/GenBank/DDBJ databases">
        <authorList>
            <person name="Regsiter A."/>
        </authorList>
    </citation>
    <scope>NUCLEOTIDE SEQUENCE [LARGE SCALE GENOMIC DNA]</scope>
</reference>
<reference evidence="9" key="2">
    <citation type="submission" date="2020-01" db="EMBL/GenBank/DDBJ databases">
        <authorList>
            <person name="Richard D."/>
        </authorList>
    </citation>
    <scope>NUCLEOTIDE SEQUENCE</scope>
    <source>
        <strain evidence="9">JP541</strain>
    </source>
</reference>
<evidence type="ECO:0000313" key="8">
    <source>
        <dbReference type="EMBL" id="CEG16583.1"/>
    </source>
</evidence>
<dbReference type="KEGG" id="xcr:J163_02375"/>
<gene>
    <name evidence="8" type="primary">rhtA</name>
    <name evidence="9" type="ORF">GUH15_26350</name>
    <name evidence="8" type="ORF">XAC3562_450001</name>
</gene>
<dbReference type="PANTHER" id="PTHR42920:SF5">
    <property type="entry name" value="EAMA DOMAIN-CONTAINING PROTEIN"/>
    <property type="match status" value="1"/>
</dbReference>
<dbReference type="InterPro" id="IPR037185">
    <property type="entry name" value="EmrE-like"/>
</dbReference>
<dbReference type="PATRIC" id="fig|434928.28.peg.2440"/>
<feature type="transmembrane region" description="Helical" evidence="6">
    <location>
        <begin position="182"/>
        <end position="200"/>
    </location>
</feature>
<dbReference type="KEGG" id="xcw:J162_02380"/>
<evidence type="ECO:0000256" key="1">
    <source>
        <dbReference type="ARBA" id="ARBA00004651"/>
    </source>
</evidence>
<evidence type="ECO:0000256" key="2">
    <source>
        <dbReference type="ARBA" id="ARBA00022475"/>
    </source>
</evidence>
<dbReference type="Proteomes" id="UP000052230">
    <property type="component" value="Unassembled WGS sequence"/>
</dbReference>
<feature type="transmembrane region" description="Helical" evidence="6">
    <location>
        <begin position="241"/>
        <end position="261"/>
    </location>
</feature>
<evidence type="ECO:0000256" key="4">
    <source>
        <dbReference type="ARBA" id="ARBA00022989"/>
    </source>
</evidence>
<evidence type="ECO:0000256" key="3">
    <source>
        <dbReference type="ARBA" id="ARBA00022692"/>
    </source>
</evidence>
<dbReference type="Pfam" id="PF00892">
    <property type="entry name" value="EamA"/>
    <property type="match status" value="1"/>
</dbReference>
<feature type="transmembrane region" description="Helical" evidence="6">
    <location>
        <begin position="99"/>
        <end position="119"/>
    </location>
</feature>
<keyword evidence="2" id="KW-1003">Cell membrane</keyword>
<evidence type="ECO:0000256" key="5">
    <source>
        <dbReference type="ARBA" id="ARBA00023136"/>
    </source>
</evidence>
<dbReference type="InterPro" id="IPR000620">
    <property type="entry name" value="EamA_dom"/>
</dbReference>
<feature type="transmembrane region" description="Helical" evidence="6">
    <location>
        <begin position="206"/>
        <end position="229"/>
    </location>
</feature>
<dbReference type="Proteomes" id="UP000653002">
    <property type="component" value="Unassembled WGS sequence"/>
</dbReference>
<dbReference type="SUPFAM" id="SSF103481">
    <property type="entry name" value="Multidrug resistance efflux transporter EmrE"/>
    <property type="match status" value="2"/>
</dbReference>
<dbReference type="AlphaFoldDB" id="A0A0U5FDZ5"/>
<evidence type="ECO:0000313" key="9">
    <source>
        <dbReference type="EMBL" id="MBD4339504.1"/>
    </source>
</evidence>